<dbReference type="RefSeq" id="WP_146169037.1">
    <property type="nucleotide sequence ID" value="NZ_BOMO01000042.1"/>
</dbReference>
<dbReference type="EMBL" id="PVMZ01000003">
    <property type="protein sequence ID" value="PRX23638.1"/>
    <property type="molecule type" value="Genomic_DNA"/>
</dbReference>
<dbReference type="AlphaFoldDB" id="A0A2T0KJE8"/>
<protein>
    <submittedName>
        <fullName evidence="1">Uncharacterized protein</fullName>
    </submittedName>
</protein>
<evidence type="ECO:0000313" key="2">
    <source>
        <dbReference type="Proteomes" id="UP000239415"/>
    </source>
</evidence>
<keyword evidence="2" id="KW-1185">Reference proteome</keyword>
<accession>A0A2T0KJE8</accession>
<dbReference type="Proteomes" id="UP000239415">
    <property type="component" value="Unassembled WGS sequence"/>
</dbReference>
<proteinExistence type="predicted"/>
<reference evidence="1 2" key="1">
    <citation type="submission" date="2018-03" db="EMBL/GenBank/DDBJ databases">
        <title>Genomic Encyclopedia of Archaeal and Bacterial Type Strains, Phase II (KMG-II): from individual species to whole genera.</title>
        <authorList>
            <person name="Goeker M."/>
        </authorList>
    </citation>
    <scope>NUCLEOTIDE SEQUENCE [LARGE SCALE GENOMIC DNA]</scope>
    <source>
        <strain evidence="1 2">DSM 43146</strain>
    </source>
</reference>
<name>A0A2T0KJE8_9ACTN</name>
<evidence type="ECO:0000313" key="1">
    <source>
        <dbReference type="EMBL" id="PRX23638.1"/>
    </source>
</evidence>
<gene>
    <name evidence="1" type="ORF">CLV67_103387</name>
</gene>
<organism evidence="1 2">
    <name type="scientific">Actinoplanes italicus</name>
    <dbReference type="NCBI Taxonomy" id="113567"/>
    <lineage>
        <taxon>Bacteria</taxon>
        <taxon>Bacillati</taxon>
        <taxon>Actinomycetota</taxon>
        <taxon>Actinomycetes</taxon>
        <taxon>Micromonosporales</taxon>
        <taxon>Micromonosporaceae</taxon>
        <taxon>Actinoplanes</taxon>
    </lineage>
</organism>
<sequence>MIGLTDEMRRAFADAAGWPPAPWMFGPDVDRGLTAVLDLIEREQPCSARKGYETAIAVLRDVADRTGSPAAAWCADYLAVDPDRLAPPPQ</sequence>
<comment type="caution">
    <text evidence="1">The sequence shown here is derived from an EMBL/GenBank/DDBJ whole genome shotgun (WGS) entry which is preliminary data.</text>
</comment>
<dbReference type="OrthoDB" id="10008667at2"/>